<dbReference type="AlphaFoldDB" id="A0A2P5CZP3"/>
<organism evidence="1 2">
    <name type="scientific">Parasponia andersonii</name>
    <name type="common">Sponia andersonii</name>
    <dbReference type="NCBI Taxonomy" id="3476"/>
    <lineage>
        <taxon>Eukaryota</taxon>
        <taxon>Viridiplantae</taxon>
        <taxon>Streptophyta</taxon>
        <taxon>Embryophyta</taxon>
        <taxon>Tracheophyta</taxon>
        <taxon>Spermatophyta</taxon>
        <taxon>Magnoliopsida</taxon>
        <taxon>eudicotyledons</taxon>
        <taxon>Gunneridae</taxon>
        <taxon>Pentapetalae</taxon>
        <taxon>rosids</taxon>
        <taxon>fabids</taxon>
        <taxon>Rosales</taxon>
        <taxon>Cannabaceae</taxon>
        <taxon>Parasponia</taxon>
    </lineage>
</organism>
<dbReference type="Proteomes" id="UP000237105">
    <property type="component" value="Unassembled WGS sequence"/>
</dbReference>
<protein>
    <submittedName>
        <fullName evidence="1">Uncharacterized protein</fullName>
    </submittedName>
</protein>
<evidence type="ECO:0000313" key="1">
    <source>
        <dbReference type="EMBL" id="PON66522.1"/>
    </source>
</evidence>
<proteinExistence type="predicted"/>
<name>A0A2P5CZP3_PARAD</name>
<gene>
    <name evidence="1" type="ORF">PanWU01x14_109440</name>
</gene>
<reference evidence="2" key="1">
    <citation type="submission" date="2016-06" db="EMBL/GenBank/DDBJ databases">
        <title>Parallel loss of symbiosis genes in relatives of nitrogen-fixing non-legume Parasponia.</title>
        <authorList>
            <person name="Van Velzen R."/>
            <person name="Holmer R."/>
            <person name="Bu F."/>
            <person name="Rutten L."/>
            <person name="Van Zeijl A."/>
            <person name="Liu W."/>
            <person name="Santuari L."/>
            <person name="Cao Q."/>
            <person name="Sharma T."/>
            <person name="Shen D."/>
            <person name="Roswanjaya Y."/>
            <person name="Wardhani T."/>
            <person name="Kalhor M.S."/>
            <person name="Jansen J."/>
            <person name="Van den Hoogen J."/>
            <person name="Gungor B."/>
            <person name="Hartog M."/>
            <person name="Hontelez J."/>
            <person name="Verver J."/>
            <person name="Yang W.-C."/>
            <person name="Schijlen E."/>
            <person name="Repin R."/>
            <person name="Schilthuizen M."/>
            <person name="Schranz E."/>
            <person name="Heidstra R."/>
            <person name="Miyata K."/>
            <person name="Fedorova E."/>
            <person name="Kohlen W."/>
            <person name="Bisseling T."/>
            <person name="Smit S."/>
            <person name="Geurts R."/>
        </authorList>
    </citation>
    <scope>NUCLEOTIDE SEQUENCE [LARGE SCALE GENOMIC DNA]</scope>
    <source>
        <strain evidence="2">cv. WU1-14</strain>
    </source>
</reference>
<accession>A0A2P5CZP3</accession>
<comment type="caution">
    <text evidence="1">The sequence shown here is derived from an EMBL/GenBank/DDBJ whole genome shotgun (WGS) entry which is preliminary data.</text>
</comment>
<dbReference type="EMBL" id="JXTB01000079">
    <property type="protein sequence ID" value="PON66522.1"/>
    <property type="molecule type" value="Genomic_DNA"/>
</dbReference>
<feature type="non-terminal residue" evidence="1">
    <location>
        <position position="1"/>
    </location>
</feature>
<evidence type="ECO:0000313" key="2">
    <source>
        <dbReference type="Proteomes" id="UP000237105"/>
    </source>
</evidence>
<sequence length="620" mass="68482">DRRQSVAAVGKKLAEFAQNCRETILIRYNEDVGSRGLRLRSTDPESNAIFEVADSSQHRGDCLEVAAGLTIDERNKGGEQICFFPVTFVGFPHLASVEMFQGDVLDPRDVTKFFLHNRVDSGPVGQRNGVEAFTFEDYDRCVVALETDIWNCPKRRVGDFFALVCGCEQLVTSLLSDCSQVADNVVGWVNLPAWQLQSCLKVVPSPSKVTKARWEESARMLVKFKTSKVGGVLGDATFRTQRQHFPLVDLIDSQPLSSNFFVHICRLPTCDAICPTEDAFPGGNWKAELAGLSDISDRVEVIKIVASKCIGGVCSVVAGMNPKKVTDVAEIIERMPDINQRIVVAAAETPLRDLDIANAMIVTTEGISHAVYKKIENEVANDVKEGAMTNSVGRMIESYNSAAVEELKNHWKKHEIERLAPYSPTSKFELLFASVSTTANIPSPISLILVLSGAIVLYLEVDVEMHRSLELLHYLREQACSKGRGTSFGLHTGPSSCLNLSVVALATFFKRSDLCSLPLSDVFVFFCDHGTCAYNGKEKSLPLTAFCPTNTNQFELSIHPIRELHSIKELNEICVLILSAAAQMLERYAKFLKDGVNDDSEKAEISCVFDYVDNTLKLSF</sequence>
<keyword evidence="2" id="KW-1185">Reference proteome</keyword>